<dbReference type="PROSITE" id="PS01094">
    <property type="entry name" value="UPF0076"/>
    <property type="match status" value="1"/>
</dbReference>
<dbReference type="SUPFAM" id="SSF55298">
    <property type="entry name" value="YjgF-like"/>
    <property type="match status" value="1"/>
</dbReference>
<comment type="caution">
    <text evidence="2">The sequence shown here is derived from an EMBL/GenBank/DDBJ whole genome shotgun (WGS) entry which is preliminary data.</text>
</comment>
<organism evidence="2 3">
    <name type="scientific">Bordetella petrii</name>
    <dbReference type="NCBI Taxonomy" id="94624"/>
    <lineage>
        <taxon>Bacteria</taxon>
        <taxon>Pseudomonadati</taxon>
        <taxon>Pseudomonadota</taxon>
        <taxon>Betaproteobacteria</taxon>
        <taxon>Burkholderiales</taxon>
        <taxon>Alcaligenaceae</taxon>
        <taxon>Bordetella</taxon>
    </lineage>
</organism>
<dbReference type="Pfam" id="PF01042">
    <property type="entry name" value="Ribonuc_L-PSP"/>
    <property type="match status" value="1"/>
</dbReference>
<keyword evidence="3" id="KW-1185">Reference proteome</keyword>
<gene>
    <name evidence="2" type="ORF">QUC21_10550</name>
</gene>
<evidence type="ECO:0000313" key="2">
    <source>
        <dbReference type="EMBL" id="MDM9559471.1"/>
    </source>
</evidence>
<dbReference type="PANTHER" id="PTHR11803">
    <property type="entry name" value="2-IMINOBUTANOATE/2-IMINOPROPANOATE DEAMINASE RIDA"/>
    <property type="match status" value="1"/>
</dbReference>
<name>A0ABT7W2R9_9BORD</name>
<reference evidence="2" key="1">
    <citation type="submission" date="2023-06" db="EMBL/GenBank/DDBJ databases">
        <title>full genome analysis of Phenantherene degrader P3.</title>
        <authorList>
            <person name="Akbar A."/>
            <person name="Rahmeh R."/>
            <person name="Kishk M."/>
        </authorList>
    </citation>
    <scope>NUCLEOTIDE SEQUENCE</scope>
    <source>
        <strain evidence="2">P3</strain>
    </source>
</reference>
<dbReference type="InterPro" id="IPR019897">
    <property type="entry name" value="RidA_CS"/>
</dbReference>
<dbReference type="RefSeq" id="WP_289785599.1">
    <property type="nucleotide sequence ID" value="NZ_JAUDJE010000007.1"/>
</dbReference>
<dbReference type="Gene3D" id="3.30.1330.40">
    <property type="entry name" value="RutC-like"/>
    <property type="match status" value="1"/>
</dbReference>
<proteinExistence type="inferred from homology"/>
<dbReference type="Proteomes" id="UP001175604">
    <property type="component" value="Unassembled WGS sequence"/>
</dbReference>
<evidence type="ECO:0000256" key="1">
    <source>
        <dbReference type="ARBA" id="ARBA00010552"/>
    </source>
</evidence>
<dbReference type="GO" id="GO:0016787">
    <property type="term" value="F:hydrolase activity"/>
    <property type="evidence" value="ECO:0007669"/>
    <property type="project" value="UniProtKB-KW"/>
</dbReference>
<dbReference type="PANTHER" id="PTHR11803:SF39">
    <property type="entry name" value="2-IMINOBUTANOATE_2-IMINOPROPANOATE DEAMINASE"/>
    <property type="match status" value="1"/>
</dbReference>
<dbReference type="CDD" id="cd00448">
    <property type="entry name" value="YjgF_YER057c_UK114_family"/>
    <property type="match status" value="1"/>
</dbReference>
<dbReference type="InterPro" id="IPR006175">
    <property type="entry name" value="YjgF/YER057c/UK114"/>
</dbReference>
<sequence>MSRRIIRHPSPLPMPFSRATQAGGFLFLSGQVPMDAAGQVVRGDIRAQTEAVFDRITETLALARCTLHDVVRVTVWLSDLALFADFNEVYAARFGKALPARSTVQARLALDVDVEIEMQALLPDRRPGPVSEA</sequence>
<comment type="similarity">
    <text evidence="1">Belongs to the RutC family.</text>
</comment>
<accession>A0ABT7W2R9</accession>
<dbReference type="EMBL" id="JAUDJE010000007">
    <property type="protein sequence ID" value="MDM9559471.1"/>
    <property type="molecule type" value="Genomic_DNA"/>
</dbReference>
<dbReference type="InterPro" id="IPR035959">
    <property type="entry name" value="RutC-like_sf"/>
</dbReference>
<protein>
    <submittedName>
        <fullName evidence="2">Rid family hydrolase</fullName>
    </submittedName>
</protein>
<evidence type="ECO:0000313" key="3">
    <source>
        <dbReference type="Proteomes" id="UP001175604"/>
    </source>
</evidence>
<keyword evidence="2" id="KW-0378">Hydrolase</keyword>